<name>X0YBU0_9ZZZZ</name>
<reference evidence="1" key="1">
    <citation type="journal article" date="2014" name="Front. Microbiol.">
        <title>High frequency of phylogenetically diverse reductive dehalogenase-homologous genes in deep subseafloor sedimentary metagenomes.</title>
        <authorList>
            <person name="Kawai M."/>
            <person name="Futagami T."/>
            <person name="Toyoda A."/>
            <person name="Takaki Y."/>
            <person name="Nishi S."/>
            <person name="Hori S."/>
            <person name="Arai W."/>
            <person name="Tsubouchi T."/>
            <person name="Morono Y."/>
            <person name="Uchiyama I."/>
            <person name="Ito T."/>
            <person name="Fujiyama A."/>
            <person name="Inagaki F."/>
            <person name="Takami H."/>
        </authorList>
    </citation>
    <scope>NUCLEOTIDE SEQUENCE</scope>
    <source>
        <strain evidence="1">Expedition CK06-06</strain>
    </source>
</reference>
<organism evidence="1">
    <name type="scientific">marine sediment metagenome</name>
    <dbReference type="NCBI Taxonomy" id="412755"/>
    <lineage>
        <taxon>unclassified sequences</taxon>
        <taxon>metagenomes</taxon>
        <taxon>ecological metagenomes</taxon>
    </lineage>
</organism>
<gene>
    <name evidence="1" type="ORF">S01H1_65083</name>
</gene>
<sequence length="80" mass="8903">MTIIQITCPSCKKKGNIEISDDAIKNVSRGLLAINVASNIICDHSFITYVDKNLSIRDYFIADFQIEIPDIAPTEDTEAK</sequence>
<dbReference type="EMBL" id="BARS01042943">
    <property type="protein sequence ID" value="GAG34301.1"/>
    <property type="molecule type" value="Genomic_DNA"/>
</dbReference>
<feature type="non-terminal residue" evidence="1">
    <location>
        <position position="80"/>
    </location>
</feature>
<evidence type="ECO:0000313" key="1">
    <source>
        <dbReference type="EMBL" id="GAG34301.1"/>
    </source>
</evidence>
<protein>
    <submittedName>
        <fullName evidence="1">Uncharacterized protein</fullName>
    </submittedName>
</protein>
<proteinExistence type="predicted"/>
<comment type="caution">
    <text evidence="1">The sequence shown here is derived from an EMBL/GenBank/DDBJ whole genome shotgun (WGS) entry which is preliminary data.</text>
</comment>
<dbReference type="AlphaFoldDB" id="X0YBU0"/>
<accession>X0YBU0</accession>